<organism evidence="7 8">
    <name type="scientific">Nocardiopsis mwathae</name>
    <dbReference type="NCBI Taxonomy" id="1472723"/>
    <lineage>
        <taxon>Bacteria</taxon>
        <taxon>Bacillati</taxon>
        <taxon>Actinomycetota</taxon>
        <taxon>Actinomycetes</taxon>
        <taxon>Streptosporangiales</taxon>
        <taxon>Nocardiopsidaceae</taxon>
        <taxon>Nocardiopsis</taxon>
    </lineage>
</organism>
<feature type="domain" description="Sodium/calcium exchanger membrane region" evidence="6">
    <location>
        <begin position="6"/>
        <end position="145"/>
    </location>
</feature>
<keyword evidence="3 5" id="KW-1133">Transmembrane helix</keyword>
<dbReference type="InterPro" id="IPR004481">
    <property type="entry name" value="K/Na/Ca-exchanger"/>
</dbReference>
<dbReference type="InterPro" id="IPR044880">
    <property type="entry name" value="NCX_ion-bd_dom_sf"/>
</dbReference>
<comment type="subcellular location">
    <subcellularLocation>
        <location evidence="1">Membrane</location>
        <topology evidence="1">Multi-pass membrane protein</topology>
    </subcellularLocation>
</comment>
<dbReference type="InterPro" id="IPR004837">
    <property type="entry name" value="NaCa_Exmemb"/>
</dbReference>
<dbReference type="Proteomes" id="UP000546642">
    <property type="component" value="Unassembled WGS sequence"/>
</dbReference>
<keyword evidence="2 5" id="KW-0812">Transmembrane</keyword>
<keyword evidence="8" id="KW-1185">Reference proteome</keyword>
<dbReference type="PANTHER" id="PTHR10846:SF8">
    <property type="entry name" value="INNER MEMBRANE PROTEIN YRBG"/>
    <property type="match status" value="1"/>
</dbReference>
<sequence>MTVPTLLALAAGLGLLIAGGESLVRGAASLARTIGMSSLMVGLIVVSFATSAPELAVSTGAVVAGYPGLAVGNVVGSNIANVLLVLGVSALCVPLLVRSQIVRTDIPVMVALSVGVLLLALDGTVGPGDGVLLFAALLAYVAVSVVVAHRRRNTVAAREDDGAARGAGSRVRRVLADALFVAVGAALLVVGARLLVTAAGDIAAALGVSDLVIGLTVVAVGTSLPELVTCVVAVVRGERDIAVGNIVGSNVFNIGFVLGVTAIVAPQGVSVEPSAIRFDLPIMIAVALVLLPVAFTGSVVTRWEGALLVAFYAAYLTYLVLATTEHEAFKSFAAAMLWFAVPITALWLLVMATHELRVRRRRRRDGPPALDPADPGG</sequence>
<feature type="transmembrane region" description="Helical" evidence="5">
    <location>
        <begin position="131"/>
        <end position="148"/>
    </location>
</feature>
<dbReference type="GO" id="GO:0008273">
    <property type="term" value="F:calcium, potassium:sodium antiporter activity"/>
    <property type="evidence" value="ECO:0007669"/>
    <property type="project" value="TreeGrafter"/>
</dbReference>
<feature type="transmembrane region" description="Helical" evidence="5">
    <location>
        <begin position="106"/>
        <end position="125"/>
    </location>
</feature>
<feature type="transmembrane region" description="Helical" evidence="5">
    <location>
        <begin position="79"/>
        <end position="97"/>
    </location>
</feature>
<proteinExistence type="predicted"/>
<evidence type="ECO:0000313" key="7">
    <source>
        <dbReference type="EMBL" id="MBB6170006.1"/>
    </source>
</evidence>
<dbReference type="GO" id="GO:0005886">
    <property type="term" value="C:plasma membrane"/>
    <property type="evidence" value="ECO:0007669"/>
    <property type="project" value="TreeGrafter"/>
</dbReference>
<dbReference type="PANTHER" id="PTHR10846">
    <property type="entry name" value="SODIUM/POTASSIUM/CALCIUM EXCHANGER"/>
    <property type="match status" value="1"/>
</dbReference>
<dbReference type="EMBL" id="JACHDS010000001">
    <property type="protein sequence ID" value="MBB6170006.1"/>
    <property type="molecule type" value="Genomic_DNA"/>
</dbReference>
<feature type="transmembrane region" description="Helical" evidence="5">
    <location>
        <begin position="202"/>
        <end position="235"/>
    </location>
</feature>
<accession>A0A7W9YEW6</accession>
<dbReference type="GO" id="GO:0006874">
    <property type="term" value="P:intracellular calcium ion homeostasis"/>
    <property type="evidence" value="ECO:0007669"/>
    <property type="project" value="TreeGrafter"/>
</dbReference>
<gene>
    <name evidence="7" type="ORF">HNR23_000066</name>
</gene>
<comment type="caution">
    <text evidence="7">The sequence shown here is derived from an EMBL/GenBank/DDBJ whole genome shotgun (WGS) entry which is preliminary data.</text>
</comment>
<feature type="transmembrane region" description="Helical" evidence="5">
    <location>
        <begin position="335"/>
        <end position="354"/>
    </location>
</feature>
<evidence type="ECO:0000256" key="5">
    <source>
        <dbReference type="SAM" id="Phobius"/>
    </source>
</evidence>
<evidence type="ECO:0000259" key="6">
    <source>
        <dbReference type="Pfam" id="PF01699"/>
    </source>
</evidence>
<keyword evidence="4 5" id="KW-0472">Membrane</keyword>
<feature type="transmembrane region" description="Helical" evidence="5">
    <location>
        <begin position="247"/>
        <end position="268"/>
    </location>
</feature>
<evidence type="ECO:0000256" key="1">
    <source>
        <dbReference type="ARBA" id="ARBA00004141"/>
    </source>
</evidence>
<name>A0A7W9YEW6_9ACTN</name>
<dbReference type="RefSeq" id="WP_184072349.1">
    <property type="nucleotide sequence ID" value="NZ_JACHDS010000001.1"/>
</dbReference>
<dbReference type="Pfam" id="PF01699">
    <property type="entry name" value="Na_Ca_ex"/>
    <property type="match status" value="2"/>
</dbReference>
<feature type="domain" description="Sodium/calcium exchanger membrane region" evidence="6">
    <location>
        <begin position="179"/>
        <end position="320"/>
    </location>
</feature>
<evidence type="ECO:0000313" key="8">
    <source>
        <dbReference type="Proteomes" id="UP000546642"/>
    </source>
</evidence>
<reference evidence="7 8" key="1">
    <citation type="submission" date="2020-08" db="EMBL/GenBank/DDBJ databases">
        <title>Sequencing the genomes of 1000 actinobacteria strains.</title>
        <authorList>
            <person name="Klenk H.-P."/>
        </authorList>
    </citation>
    <scope>NUCLEOTIDE SEQUENCE [LARGE SCALE GENOMIC DNA]</scope>
    <source>
        <strain evidence="7 8">DSM 46659</strain>
    </source>
</reference>
<feature type="transmembrane region" description="Helical" evidence="5">
    <location>
        <begin position="280"/>
        <end position="299"/>
    </location>
</feature>
<evidence type="ECO:0000256" key="2">
    <source>
        <dbReference type="ARBA" id="ARBA00022692"/>
    </source>
</evidence>
<dbReference type="GO" id="GO:0005262">
    <property type="term" value="F:calcium channel activity"/>
    <property type="evidence" value="ECO:0007669"/>
    <property type="project" value="TreeGrafter"/>
</dbReference>
<dbReference type="AlphaFoldDB" id="A0A7W9YEW6"/>
<evidence type="ECO:0000256" key="3">
    <source>
        <dbReference type="ARBA" id="ARBA00022989"/>
    </source>
</evidence>
<protein>
    <submittedName>
        <fullName evidence="7">Cation:H+ antiporter</fullName>
    </submittedName>
</protein>
<dbReference type="Gene3D" id="1.20.1420.30">
    <property type="entry name" value="NCX, central ion-binding region"/>
    <property type="match status" value="1"/>
</dbReference>
<dbReference type="NCBIfam" id="TIGR00367">
    <property type="entry name" value="calcium/sodium antiporter"/>
    <property type="match status" value="1"/>
</dbReference>
<feature type="transmembrane region" description="Helical" evidence="5">
    <location>
        <begin position="174"/>
        <end position="196"/>
    </location>
</feature>
<feature type="transmembrane region" description="Helical" evidence="5">
    <location>
        <begin position="30"/>
        <end position="48"/>
    </location>
</feature>
<feature type="transmembrane region" description="Helical" evidence="5">
    <location>
        <begin position="306"/>
        <end position="323"/>
    </location>
</feature>
<evidence type="ECO:0000256" key="4">
    <source>
        <dbReference type="ARBA" id="ARBA00023136"/>
    </source>
</evidence>